<comment type="similarity">
    <text evidence="4">Belongs to the flavoredoxin family.</text>
</comment>
<dbReference type="PANTHER" id="PTHR33798">
    <property type="entry name" value="FLAVOPROTEIN OXYGENASE"/>
    <property type="match status" value="1"/>
</dbReference>
<gene>
    <name evidence="6" type="ORF">EJ03DRAFT_327122</name>
</gene>
<organism evidence="6 7">
    <name type="scientific">Teratosphaeria nubilosa</name>
    <dbReference type="NCBI Taxonomy" id="161662"/>
    <lineage>
        <taxon>Eukaryota</taxon>
        <taxon>Fungi</taxon>
        <taxon>Dikarya</taxon>
        <taxon>Ascomycota</taxon>
        <taxon>Pezizomycotina</taxon>
        <taxon>Dothideomycetes</taxon>
        <taxon>Dothideomycetidae</taxon>
        <taxon>Mycosphaerellales</taxon>
        <taxon>Teratosphaeriaceae</taxon>
        <taxon>Teratosphaeria</taxon>
    </lineage>
</organism>
<dbReference type="Proteomes" id="UP000799436">
    <property type="component" value="Unassembled WGS sequence"/>
</dbReference>
<dbReference type="InterPro" id="IPR002563">
    <property type="entry name" value="Flavin_Rdtase-like_dom"/>
</dbReference>
<comment type="cofactor">
    <cofactor evidence="1">
        <name>FMN</name>
        <dbReference type="ChEBI" id="CHEBI:58210"/>
    </cofactor>
</comment>
<evidence type="ECO:0000256" key="3">
    <source>
        <dbReference type="ARBA" id="ARBA00022643"/>
    </source>
</evidence>
<sequence>MRPGLVPTDVVEAPDKEALVNRNPHRDFPAVEASRPDYDSRVSWTFTKTPAPRWSYGDGATSTVWQQHAMIEIDPHDVSRQTNLTYKLMISSTVPRPIALVSTTSVAGVHNLAPFSYFQAVCADPPLYSIVFNGEQPNDSLRNVLATKEACVSIASDWFIEALNAASSNTPPAISEWPLSGLHPVPGRFVQTPYVAEAAVSIELRYHSHQEITGKTGTRTATMVLLEAILFHIREDTLSEDRATVDISKLRPVWRGGGITYGTCLRGFELPRPVAFRNLRAMAEVQKLLDKAEEGKALRVD</sequence>
<dbReference type="PANTHER" id="PTHR33798:SF5">
    <property type="entry name" value="FLAVIN REDUCTASE LIKE DOMAIN-CONTAINING PROTEIN"/>
    <property type="match status" value="1"/>
</dbReference>
<dbReference type="EMBL" id="ML995831">
    <property type="protein sequence ID" value="KAF2769753.1"/>
    <property type="molecule type" value="Genomic_DNA"/>
</dbReference>
<dbReference type="GO" id="GO:0010181">
    <property type="term" value="F:FMN binding"/>
    <property type="evidence" value="ECO:0007669"/>
    <property type="project" value="InterPro"/>
</dbReference>
<dbReference type="AlphaFoldDB" id="A0A6G1L9Y7"/>
<evidence type="ECO:0000313" key="7">
    <source>
        <dbReference type="Proteomes" id="UP000799436"/>
    </source>
</evidence>
<evidence type="ECO:0000259" key="5">
    <source>
        <dbReference type="SMART" id="SM00903"/>
    </source>
</evidence>
<reference evidence="6" key="1">
    <citation type="journal article" date="2020" name="Stud. Mycol.">
        <title>101 Dothideomycetes genomes: a test case for predicting lifestyles and emergence of pathogens.</title>
        <authorList>
            <person name="Haridas S."/>
            <person name="Albert R."/>
            <person name="Binder M."/>
            <person name="Bloem J."/>
            <person name="Labutti K."/>
            <person name="Salamov A."/>
            <person name="Andreopoulos B."/>
            <person name="Baker S."/>
            <person name="Barry K."/>
            <person name="Bills G."/>
            <person name="Bluhm B."/>
            <person name="Cannon C."/>
            <person name="Castanera R."/>
            <person name="Culley D."/>
            <person name="Daum C."/>
            <person name="Ezra D."/>
            <person name="Gonzalez J."/>
            <person name="Henrissat B."/>
            <person name="Kuo A."/>
            <person name="Liang C."/>
            <person name="Lipzen A."/>
            <person name="Lutzoni F."/>
            <person name="Magnuson J."/>
            <person name="Mondo S."/>
            <person name="Nolan M."/>
            <person name="Ohm R."/>
            <person name="Pangilinan J."/>
            <person name="Park H.-J."/>
            <person name="Ramirez L."/>
            <person name="Alfaro M."/>
            <person name="Sun H."/>
            <person name="Tritt A."/>
            <person name="Yoshinaga Y."/>
            <person name="Zwiers L.-H."/>
            <person name="Turgeon B."/>
            <person name="Goodwin S."/>
            <person name="Spatafora J."/>
            <person name="Crous P."/>
            <person name="Grigoriev I."/>
        </authorList>
    </citation>
    <scope>NUCLEOTIDE SEQUENCE</scope>
    <source>
        <strain evidence="6">CBS 116005</strain>
    </source>
</reference>
<accession>A0A6G1L9Y7</accession>
<dbReference type="SUPFAM" id="SSF50475">
    <property type="entry name" value="FMN-binding split barrel"/>
    <property type="match status" value="1"/>
</dbReference>
<keyword evidence="7" id="KW-1185">Reference proteome</keyword>
<evidence type="ECO:0000256" key="4">
    <source>
        <dbReference type="ARBA" id="ARBA00038054"/>
    </source>
</evidence>
<dbReference type="SMART" id="SM00903">
    <property type="entry name" value="Flavin_Reduct"/>
    <property type="match status" value="1"/>
</dbReference>
<dbReference type="Gene3D" id="2.30.110.10">
    <property type="entry name" value="Electron Transport, Fmn-binding Protein, Chain A"/>
    <property type="match status" value="1"/>
</dbReference>
<dbReference type="Pfam" id="PF01613">
    <property type="entry name" value="Flavin_Reduct"/>
    <property type="match status" value="1"/>
</dbReference>
<name>A0A6G1L9Y7_9PEZI</name>
<dbReference type="InterPro" id="IPR012349">
    <property type="entry name" value="Split_barrel_FMN-bd"/>
</dbReference>
<feature type="domain" description="Flavin reductase like" evidence="5">
    <location>
        <begin position="91"/>
        <end position="243"/>
    </location>
</feature>
<evidence type="ECO:0000256" key="1">
    <source>
        <dbReference type="ARBA" id="ARBA00001917"/>
    </source>
</evidence>
<evidence type="ECO:0000256" key="2">
    <source>
        <dbReference type="ARBA" id="ARBA00022630"/>
    </source>
</evidence>
<keyword evidence="3" id="KW-0288">FMN</keyword>
<proteinExistence type="inferred from homology"/>
<dbReference type="OrthoDB" id="10250990at2759"/>
<keyword evidence="2" id="KW-0285">Flavoprotein</keyword>
<protein>
    <submittedName>
        <fullName evidence="6">Flavo protein oxygenase</fullName>
    </submittedName>
</protein>
<evidence type="ECO:0000313" key="6">
    <source>
        <dbReference type="EMBL" id="KAF2769753.1"/>
    </source>
</evidence>